<evidence type="ECO:0000313" key="1">
    <source>
        <dbReference type="EMBL" id="KAK6638770.1"/>
    </source>
</evidence>
<proteinExistence type="predicted"/>
<accession>A0AAN8P4Z6</accession>
<comment type="caution">
    <text evidence="1">The sequence shown here is derived from an EMBL/GenBank/DDBJ whole genome shotgun (WGS) entry which is preliminary data.</text>
</comment>
<dbReference type="AlphaFoldDB" id="A0AAN8P4Z6"/>
<dbReference type="PANTHER" id="PTHR46591">
    <property type="entry name" value="ZINC FINGER FYVE DOMAIN-CONTAINING PROTEIN 26"/>
    <property type="match status" value="1"/>
</dbReference>
<dbReference type="GO" id="GO:0032465">
    <property type="term" value="P:regulation of cytokinesis"/>
    <property type="evidence" value="ECO:0007669"/>
    <property type="project" value="TreeGrafter"/>
</dbReference>
<name>A0AAN8P4Z6_POLSC</name>
<reference evidence="1 2" key="1">
    <citation type="submission" date="2023-10" db="EMBL/GenBank/DDBJ databases">
        <title>Genomes of two closely related lineages of the louse Polyplax serrata with different host specificities.</title>
        <authorList>
            <person name="Martinu J."/>
            <person name="Tarabai H."/>
            <person name="Stefka J."/>
            <person name="Hypsa V."/>
        </authorList>
    </citation>
    <scope>NUCLEOTIDE SEQUENCE [LARGE SCALE GENOMIC DNA]</scope>
    <source>
        <strain evidence="1">HR10_N</strain>
    </source>
</reference>
<dbReference type="GO" id="GO:0005813">
    <property type="term" value="C:centrosome"/>
    <property type="evidence" value="ECO:0007669"/>
    <property type="project" value="TreeGrafter"/>
</dbReference>
<dbReference type="InterPro" id="IPR028730">
    <property type="entry name" value="ZFYVE26"/>
</dbReference>
<dbReference type="GO" id="GO:0032266">
    <property type="term" value="F:phosphatidylinositol-3-phosphate binding"/>
    <property type="evidence" value="ECO:0007669"/>
    <property type="project" value="InterPro"/>
</dbReference>
<dbReference type="GO" id="GO:0000281">
    <property type="term" value="P:mitotic cytokinesis"/>
    <property type="evidence" value="ECO:0007669"/>
    <property type="project" value="InterPro"/>
</dbReference>
<dbReference type="GO" id="GO:0000724">
    <property type="term" value="P:double-strand break repair via homologous recombination"/>
    <property type="evidence" value="ECO:0007669"/>
    <property type="project" value="InterPro"/>
</dbReference>
<dbReference type="EMBL" id="JAWJWE010000003">
    <property type="protein sequence ID" value="KAK6638770.1"/>
    <property type="molecule type" value="Genomic_DNA"/>
</dbReference>
<dbReference type="GO" id="GO:0030496">
    <property type="term" value="C:midbody"/>
    <property type="evidence" value="ECO:0007669"/>
    <property type="project" value="TreeGrafter"/>
</dbReference>
<sequence length="1178" mass="134129">MMSTEENRQNLEGELNFTRGINDLKKKLHNLSAESPRKSGMDSVSKARSLQAIQIIANQGVNSTALTNQVERFLSAHTLPSIQSHSKVSAGSVLQCIENSTAMITIDLALTTANTFQDFKDLLNIASKYCPELNTRVQSPISAQATSTKPLGYIVYTQNLMMLLQEINRNRPSDTDAEISLHQFLRSHQYPFSLKSLKDNINFWKLLNLAFLDFDKNVEESRYLVGSKEGLLVKCQKNIKETQNIFESVIKLTESSSEFMDLGKPDVPAGEISKNVNYCDLLSRYLSDLSTFVLENVSTKGGVLSEPITLHTLLEQSAVDIVDKLIFDHHIEPGVLEKKAQQLGFNLLASLIAGCCPKLPQMMSANENSACPLADRIVLNELFPDYKSLSPSDPIKVVTNILSELLIAFQTYSENKQCDEMEEECGKDLLTLNDISELRSDMKIQRILEKTLDLNFVEVKTLNEFESLTFFTCLLNLMMCHCYLCSKLDTTDSIYSNHLFFRDIGFYFLGYNVGELGFVSILDVRQLVLGDVFVYGFTSKFLENPNCLRFSPDPRLLFATINNFTISSPPLFILNFENYETELEEAIAKYVQASVTVEEEKVFVNDLVVNYLDKILVPQCIDSKDSDQNRNNVLLKFLLDYSSDELNDELARLTNSDILVKVRPKCREIMFRLSYDVTYSNSAKQVEEEFVEKWLSRSLTEPILRHFSQNSRILADIVQKIHEAKEPVPTEVARDVLTEEKLKYLDHLFGAPWLQHLSALFHGNTVIAALSKYPKDENLVKFFEECVASSNWSQCVDVLFALPDYFVFSNLTVKRFKDIALREATIAASKKDQHKSWYFSEHISDVNIRTATVMSCCKHWPGSVACAQLTSIVYDNPLLPVETREMLMCLIKKIKVYTAIQEFVSDLDARTWHDVCTIANDTPKVIIKCLLKNKKLELCLKWIGLPGVLNSIQPFIDSDFVLPFFENLSQEVELVNQLLDSLPGEKLCQIYNDVMFQLTSVSSISYLVQRALRVDQSPRYRLVEISLKFLFQLDPEDQSLLVHLISSPLLIIEQLIMNMKLDALETVLKIGRQITDEELLDQNEINKLIVSYAAKSVEFDFIKADKNYDMKASFISTTSHGNPDFMVPLEVPDKSQWVPDNMVAGYHGVVVRVCQNCYLYQMKADDDMVRYINYCRKV</sequence>
<gene>
    <name evidence="1" type="ORF">RUM43_007038</name>
</gene>
<dbReference type="PANTHER" id="PTHR46591:SF1">
    <property type="entry name" value="ZINC FINGER FYVE DOMAIN-CONTAINING PROTEIN 26"/>
    <property type="match status" value="1"/>
</dbReference>
<protein>
    <submittedName>
        <fullName evidence="1">Uncharacterized protein</fullName>
    </submittedName>
</protein>
<dbReference type="GO" id="GO:0005765">
    <property type="term" value="C:lysosomal membrane"/>
    <property type="evidence" value="ECO:0007669"/>
    <property type="project" value="TreeGrafter"/>
</dbReference>
<organism evidence="1 2">
    <name type="scientific">Polyplax serrata</name>
    <name type="common">Common mouse louse</name>
    <dbReference type="NCBI Taxonomy" id="468196"/>
    <lineage>
        <taxon>Eukaryota</taxon>
        <taxon>Metazoa</taxon>
        <taxon>Ecdysozoa</taxon>
        <taxon>Arthropoda</taxon>
        <taxon>Hexapoda</taxon>
        <taxon>Insecta</taxon>
        <taxon>Pterygota</taxon>
        <taxon>Neoptera</taxon>
        <taxon>Paraneoptera</taxon>
        <taxon>Psocodea</taxon>
        <taxon>Troctomorpha</taxon>
        <taxon>Phthiraptera</taxon>
        <taxon>Anoplura</taxon>
        <taxon>Polyplacidae</taxon>
        <taxon>Polyplax</taxon>
    </lineage>
</organism>
<evidence type="ECO:0000313" key="2">
    <source>
        <dbReference type="Proteomes" id="UP001372834"/>
    </source>
</evidence>
<dbReference type="Proteomes" id="UP001372834">
    <property type="component" value="Unassembled WGS sequence"/>
</dbReference>